<dbReference type="Pfam" id="PF24266">
    <property type="entry name" value="HTH_HVO_0163_N"/>
    <property type="match status" value="1"/>
</dbReference>
<dbReference type="EMBL" id="CP084167">
    <property type="protein sequence ID" value="UJG44916.1"/>
    <property type="molecule type" value="Genomic_DNA"/>
</dbReference>
<dbReference type="SMART" id="SM00418">
    <property type="entry name" value="HTH_ARSR"/>
    <property type="match status" value="2"/>
</dbReference>
<dbReference type="Proteomes" id="UP001200513">
    <property type="component" value="Chromosome"/>
</dbReference>
<dbReference type="PANTHER" id="PTHR36216:SF1">
    <property type="entry name" value="HTH ARSR-TYPE DOMAIN-CONTAINING PROTEIN"/>
    <property type="match status" value="1"/>
</dbReference>
<protein>
    <submittedName>
        <fullName evidence="2">Helix-turn-helix domain-containing protein</fullName>
    </submittedName>
</protein>
<dbReference type="Pfam" id="PF13412">
    <property type="entry name" value="HTH_24"/>
    <property type="match status" value="1"/>
</dbReference>
<dbReference type="GO" id="GO:0003700">
    <property type="term" value="F:DNA-binding transcription factor activity"/>
    <property type="evidence" value="ECO:0007669"/>
    <property type="project" value="InterPro"/>
</dbReference>
<dbReference type="AlphaFoldDB" id="A0A9Y1BTZ5"/>
<evidence type="ECO:0000313" key="2">
    <source>
        <dbReference type="EMBL" id="UJG44916.1"/>
    </source>
</evidence>
<dbReference type="InterPro" id="IPR011991">
    <property type="entry name" value="ArsR-like_HTH"/>
</dbReference>
<dbReference type="Gene3D" id="1.10.10.10">
    <property type="entry name" value="Winged helix-like DNA-binding domain superfamily/Winged helix DNA-binding domain"/>
    <property type="match status" value="2"/>
</dbReference>
<evidence type="ECO:0000259" key="1">
    <source>
        <dbReference type="PROSITE" id="PS50987"/>
    </source>
</evidence>
<sequence length="233" mass="26803">MPTKRKEQTLILHPQRKEIYKILCETPGLYFFELSNILSLPQGTIDWHLRQLEKANLIKSLKFGGKRIYYPRNLRSEEVEKAFTAIKHPTAKKIFNCIANNEGTYQSDIARELNLHHDTVRHHVERMIEAGLISKYKEGRKTCYKLGPLGNKIQEESISSISDSYVSALLDILEDNCLVPTVIEKTKKSLTIRIECPGHQDTTFSISLGDWILGEVEEKEIFSEKKEQVDSLT</sequence>
<name>A0A9Y1BTZ5_9ARCH</name>
<proteinExistence type="predicted"/>
<dbReference type="CDD" id="cd00090">
    <property type="entry name" value="HTH_ARSR"/>
    <property type="match status" value="2"/>
</dbReference>
<dbReference type="InterPro" id="IPR036390">
    <property type="entry name" value="WH_DNA-bd_sf"/>
</dbReference>
<organism evidence="2">
    <name type="scientific">Candidatus Heimdallarchaeum endolithica</name>
    <dbReference type="NCBI Taxonomy" id="2876572"/>
    <lineage>
        <taxon>Archaea</taxon>
        <taxon>Promethearchaeati</taxon>
        <taxon>Candidatus Heimdallarchaeota</taxon>
        <taxon>Candidatus Heimdallarchaeia (ex Rinke et al. 2021) (nom. nud.)</taxon>
        <taxon>Candidatus Heimdallarchaeales</taxon>
        <taxon>Candidatus Heimdallarchaeaceae</taxon>
        <taxon>Candidatus Heimdallarchaeum</taxon>
    </lineage>
</organism>
<reference evidence="2" key="1">
    <citation type="journal article" date="2022" name="Nat. Microbiol.">
        <title>Unique mobile elements and scalable gene flow at the prokaryote-eukaryote boundary revealed by circularized Asgard archaea genomes.</title>
        <authorList>
            <person name="Wu F."/>
            <person name="Speth D.R."/>
            <person name="Philosof A."/>
            <person name="Cremiere A."/>
            <person name="Narayanan A."/>
            <person name="Barco R.A."/>
            <person name="Connon S.A."/>
            <person name="Amend J.P."/>
            <person name="Antoshechkin I.A."/>
            <person name="Orphan V.J."/>
        </authorList>
    </citation>
    <scope>NUCLEOTIDE SEQUENCE</scope>
    <source>
        <strain evidence="2">PR6</strain>
    </source>
</reference>
<dbReference type="PANTHER" id="PTHR36216">
    <property type="entry name" value="TRANSCRIPTIONAL REGULATOR, TRMB"/>
    <property type="match status" value="1"/>
</dbReference>
<gene>
    <name evidence="2" type="ORF">K9W46_06975</name>
</gene>
<feature type="domain" description="HTH arsR-type" evidence="1">
    <location>
        <begin position="71"/>
        <end position="165"/>
    </location>
</feature>
<dbReference type="InterPro" id="IPR056504">
    <property type="entry name" value="HTH_HVO_0163_N"/>
</dbReference>
<dbReference type="InterPro" id="IPR001845">
    <property type="entry name" value="HTH_ArsR_DNA-bd_dom"/>
</dbReference>
<dbReference type="SUPFAM" id="SSF46785">
    <property type="entry name" value="Winged helix' DNA-binding domain"/>
    <property type="match status" value="2"/>
</dbReference>
<dbReference type="InterPro" id="IPR036388">
    <property type="entry name" value="WH-like_DNA-bd_sf"/>
</dbReference>
<dbReference type="PROSITE" id="PS50987">
    <property type="entry name" value="HTH_ARSR_2"/>
    <property type="match status" value="1"/>
</dbReference>
<accession>A0A9Y1BTZ5</accession>